<evidence type="ECO:0000313" key="1">
    <source>
        <dbReference type="EMBL" id="KIJ38620.1"/>
    </source>
</evidence>
<evidence type="ECO:0000313" key="2">
    <source>
        <dbReference type="Proteomes" id="UP000054279"/>
    </source>
</evidence>
<dbReference type="AlphaFoldDB" id="A0A0C9VLC1"/>
<proteinExistence type="predicted"/>
<protein>
    <submittedName>
        <fullName evidence="1">Unplaced genomic scaffold SPHSTscaffold_84, whole genome shotgun sequence</fullName>
    </submittedName>
</protein>
<keyword evidence="2" id="KW-1185">Reference proteome</keyword>
<dbReference type="EMBL" id="KN837159">
    <property type="protein sequence ID" value="KIJ38620.1"/>
    <property type="molecule type" value="Genomic_DNA"/>
</dbReference>
<organism evidence="1 2">
    <name type="scientific">Sphaerobolus stellatus (strain SS14)</name>
    <dbReference type="NCBI Taxonomy" id="990650"/>
    <lineage>
        <taxon>Eukaryota</taxon>
        <taxon>Fungi</taxon>
        <taxon>Dikarya</taxon>
        <taxon>Basidiomycota</taxon>
        <taxon>Agaricomycotina</taxon>
        <taxon>Agaricomycetes</taxon>
        <taxon>Phallomycetidae</taxon>
        <taxon>Geastrales</taxon>
        <taxon>Sphaerobolaceae</taxon>
        <taxon>Sphaerobolus</taxon>
    </lineage>
</organism>
<name>A0A0C9VLC1_SPHS4</name>
<sequence>MLFEYFIFTVLTLDGYEGSSFRFNDSLQSLVLSHVSSRWRSIAKSNTSLWKVIHPINIDLAKFCFELVPTGISVVLPLGNNTVCRCCSKANTARPEIIEASCRFIHENAHRISTMFMIGSHPFLNIFLTTPFPILKTHVFLLAEDPGAITVAPVLEKVRTSGLFGGLAPNLRSVTWICTRIPSLSGNAWRNLRSLLFSTTLGIQHPAEPSWRQLMLILSINSNLEDLAVVIPPFEEHLGPNCLSLSSLRKAIFVVPETKRFDPFFQAISIPNMKDIVIVSFDSSTSTTRMFSALGAQTKLISTFSGATVCGIGHEEASDIVKMLPAVKALLVLRYPPRFTYLPPWLSVTVLDLRKAEHYEGLLKWVNENTFPSFKTTLIPKKFSNGLETLLVVLERLVSHLRKPEVVVSLGHGLTASEHDTFASFCTKNEVPWRYAGSKDDDE</sequence>
<accession>A0A0C9VLC1</accession>
<dbReference type="HOGENOM" id="CLU_578926_0_0_1"/>
<gene>
    <name evidence="1" type="ORF">M422DRAFT_258738</name>
</gene>
<dbReference type="Proteomes" id="UP000054279">
    <property type="component" value="Unassembled WGS sequence"/>
</dbReference>
<reference evidence="1 2" key="1">
    <citation type="submission" date="2014-06" db="EMBL/GenBank/DDBJ databases">
        <title>Evolutionary Origins and Diversification of the Mycorrhizal Mutualists.</title>
        <authorList>
            <consortium name="DOE Joint Genome Institute"/>
            <consortium name="Mycorrhizal Genomics Consortium"/>
            <person name="Kohler A."/>
            <person name="Kuo A."/>
            <person name="Nagy L.G."/>
            <person name="Floudas D."/>
            <person name="Copeland A."/>
            <person name="Barry K.W."/>
            <person name="Cichocki N."/>
            <person name="Veneault-Fourrey C."/>
            <person name="LaButti K."/>
            <person name="Lindquist E.A."/>
            <person name="Lipzen A."/>
            <person name="Lundell T."/>
            <person name="Morin E."/>
            <person name="Murat C."/>
            <person name="Riley R."/>
            <person name="Ohm R."/>
            <person name="Sun H."/>
            <person name="Tunlid A."/>
            <person name="Henrissat B."/>
            <person name="Grigoriev I.V."/>
            <person name="Hibbett D.S."/>
            <person name="Martin F."/>
        </authorList>
    </citation>
    <scope>NUCLEOTIDE SEQUENCE [LARGE SCALE GENOMIC DNA]</scope>
    <source>
        <strain evidence="1 2">SS14</strain>
    </source>
</reference>